<feature type="chain" id="PRO_5009129497" evidence="1">
    <location>
        <begin position="19"/>
        <end position="223"/>
    </location>
</feature>
<dbReference type="Proteomes" id="UP000094065">
    <property type="component" value="Unassembled WGS sequence"/>
</dbReference>
<dbReference type="EMBL" id="AWGJ01000002">
    <property type="protein sequence ID" value="ODN82673.1"/>
    <property type="molecule type" value="Genomic_DNA"/>
</dbReference>
<evidence type="ECO:0000313" key="3">
    <source>
        <dbReference type="Proteomes" id="UP000094065"/>
    </source>
</evidence>
<name>A0A1E3I213_9TREE</name>
<dbReference type="AlphaFoldDB" id="A0A1E3I213"/>
<feature type="signal peptide" evidence="1">
    <location>
        <begin position="1"/>
        <end position="18"/>
    </location>
</feature>
<dbReference type="OrthoDB" id="671595at2759"/>
<dbReference type="RefSeq" id="XP_018996673.1">
    <property type="nucleotide sequence ID" value="XM_019134246.1"/>
</dbReference>
<comment type="caution">
    <text evidence="2">The sequence shown here is derived from an EMBL/GenBank/DDBJ whole genome shotgun (WGS) entry which is preliminary data.</text>
</comment>
<keyword evidence="3" id="KW-1185">Reference proteome</keyword>
<proteinExistence type="predicted"/>
<protein>
    <submittedName>
        <fullName evidence="2">Uncharacterized protein</fullName>
    </submittedName>
</protein>
<sequence length="223" mass="23898">MLFGNVLSLLAVAGSVSATGLLGLDLGATVNVGVGLDLRLGAPASVRDSCANKGDFLTEILGRVICSSNDTRTEPEDGLTCPKGWSMHKEEKCCIPSTETAPCDCGEGYTYNDQNKKCDKVQGNCPDNQWYHRRSSSCIDNSKPSDPISDILCPLVGWVLRRDRCEPENEHSPEPSTCPEGHEWSPQSCTCGGGGSPSQRALAARHTGILYGANSFKARQLVH</sequence>
<accession>A0A1E3I213</accession>
<evidence type="ECO:0000256" key="1">
    <source>
        <dbReference type="SAM" id="SignalP"/>
    </source>
</evidence>
<gene>
    <name evidence="2" type="ORF">L202_00967</name>
</gene>
<dbReference type="GeneID" id="30152276"/>
<evidence type="ECO:0000313" key="2">
    <source>
        <dbReference type="EMBL" id="ODN82673.1"/>
    </source>
</evidence>
<keyword evidence="1" id="KW-0732">Signal</keyword>
<reference evidence="2 3" key="1">
    <citation type="submission" date="2016-06" db="EMBL/GenBank/DDBJ databases">
        <title>Evolution of pathogenesis and genome organization in the Tremellales.</title>
        <authorList>
            <person name="Cuomo C."/>
            <person name="Litvintseva A."/>
            <person name="Heitman J."/>
            <person name="Chen Y."/>
            <person name="Sun S."/>
            <person name="Springer D."/>
            <person name="Dromer F."/>
            <person name="Young S."/>
            <person name="Zeng Q."/>
            <person name="Chapman S."/>
            <person name="Gujja S."/>
            <person name="Saif S."/>
            <person name="Birren B."/>
        </authorList>
    </citation>
    <scope>NUCLEOTIDE SEQUENCE [LARGE SCALE GENOMIC DNA]</scope>
    <source>
        <strain evidence="2 3">CBS 6039</strain>
    </source>
</reference>
<organism evidence="2 3">
    <name type="scientific">Cryptococcus amylolentus CBS 6039</name>
    <dbReference type="NCBI Taxonomy" id="1295533"/>
    <lineage>
        <taxon>Eukaryota</taxon>
        <taxon>Fungi</taxon>
        <taxon>Dikarya</taxon>
        <taxon>Basidiomycota</taxon>
        <taxon>Agaricomycotina</taxon>
        <taxon>Tremellomycetes</taxon>
        <taxon>Tremellales</taxon>
        <taxon>Cryptococcaceae</taxon>
        <taxon>Cryptococcus</taxon>
    </lineage>
</organism>
<dbReference type="STRING" id="1295533.A0A1E3I213"/>